<evidence type="ECO:0000256" key="8">
    <source>
        <dbReference type="ARBA" id="ARBA00023136"/>
    </source>
</evidence>
<dbReference type="EMBL" id="AP024329">
    <property type="protein sequence ID" value="BCQ36665.1"/>
    <property type="molecule type" value="Genomic_DNA"/>
</dbReference>
<dbReference type="PROSITE" id="PS50893">
    <property type="entry name" value="ABC_TRANSPORTER_2"/>
    <property type="match status" value="1"/>
</dbReference>
<evidence type="ECO:0000256" key="10">
    <source>
        <dbReference type="SAM" id="Phobius"/>
    </source>
</evidence>
<comment type="similarity">
    <text evidence="2">Belongs to the ABC transporter superfamily. Drug exporter-2 (TC 3.A.1.117) family.</text>
</comment>
<comment type="subcellular location">
    <subcellularLocation>
        <location evidence="1">Cell membrane</location>
        <topology evidence="1">Multi-pass membrane protein</topology>
    </subcellularLocation>
</comment>
<dbReference type="Pfam" id="PF00005">
    <property type="entry name" value="ABC_tran"/>
    <property type="match status" value="1"/>
</dbReference>
<dbReference type="SMART" id="SM00382">
    <property type="entry name" value="AAA"/>
    <property type="match status" value="1"/>
</dbReference>
<dbReference type="EC" id="7.6.2.2" evidence="3"/>
<gene>
    <name evidence="13" type="primary">irp</name>
    <name evidence="13" type="ORF">ERHA53_40080</name>
</gene>
<keyword evidence="4 10" id="KW-0812">Transmembrane</keyword>
<dbReference type="Gene3D" id="1.20.1560.10">
    <property type="entry name" value="ABC transporter type 1, transmembrane domain"/>
    <property type="match status" value="1"/>
</dbReference>
<dbReference type="PROSITE" id="PS50929">
    <property type="entry name" value="ABC_TM1F"/>
    <property type="match status" value="1"/>
</dbReference>
<evidence type="ECO:0000256" key="2">
    <source>
        <dbReference type="ARBA" id="ARBA00006526"/>
    </source>
</evidence>
<feature type="domain" description="ABC transmembrane type-1" evidence="12">
    <location>
        <begin position="29"/>
        <end position="310"/>
    </location>
</feature>
<keyword evidence="14" id="KW-1185">Reference proteome</keyword>
<accession>A0ABM7N5C6</accession>
<feature type="transmembrane region" description="Helical" evidence="10">
    <location>
        <begin position="30"/>
        <end position="52"/>
    </location>
</feature>
<keyword evidence="6" id="KW-0067">ATP-binding</keyword>
<dbReference type="PROSITE" id="PS00211">
    <property type="entry name" value="ABC_TRANSPORTER_1"/>
    <property type="match status" value="1"/>
</dbReference>
<reference evidence="13 14" key="1">
    <citation type="submission" date="2021-01" db="EMBL/GenBank/DDBJ databases">
        <title>Complete genome sequence of Erwinia rhapontici MAFF 311153.</title>
        <authorList>
            <person name="Morohoshi T."/>
            <person name="Someya N."/>
        </authorList>
    </citation>
    <scope>NUCLEOTIDE SEQUENCE [LARGE SCALE GENOMIC DNA]</scope>
    <source>
        <strain evidence="13 14">MAFF 311153</strain>
    </source>
</reference>
<evidence type="ECO:0000256" key="7">
    <source>
        <dbReference type="ARBA" id="ARBA00022989"/>
    </source>
</evidence>
<evidence type="ECO:0000256" key="3">
    <source>
        <dbReference type="ARBA" id="ARBA00012191"/>
    </source>
</evidence>
<feature type="transmembrane region" description="Helical" evidence="10">
    <location>
        <begin position="165"/>
        <end position="182"/>
    </location>
</feature>
<dbReference type="InterPro" id="IPR003439">
    <property type="entry name" value="ABC_transporter-like_ATP-bd"/>
</dbReference>
<dbReference type="Pfam" id="PF00664">
    <property type="entry name" value="ABC_membrane"/>
    <property type="match status" value="1"/>
</dbReference>
<dbReference type="InterPro" id="IPR039421">
    <property type="entry name" value="Type_1_exporter"/>
</dbReference>
<evidence type="ECO:0000313" key="14">
    <source>
        <dbReference type="Proteomes" id="UP000677515"/>
    </source>
</evidence>
<dbReference type="SUPFAM" id="SSF52540">
    <property type="entry name" value="P-loop containing nucleoside triphosphate hydrolases"/>
    <property type="match status" value="1"/>
</dbReference>
<evidence type="ECO:0000259" key="11">
    <source>
        <dbReference type="PROSITE" id="PS50893"/>
    </source>
</evidence>
<evidence type="ECO:0000256" key="4">
    <source>
        <dbReference type="ARBA" id="ARBA00022692"/>
    </source>
</evidence>
<dbReference type="PANTHER" id="PTHR24221:SF654">
    <property type="entry name" value="ATP-BINDING CASSETTE SUB-FAMILY B MEMBER 6"/>
    <property type="match status" value="1"/>
</dbReference>
<keyword evidence="5" id="KW-0547">Nucleotide-binding</keyword>
<evidence type="ECO:0000259" key="12">
    <source>
        <dbReference type="PROSITE" id="PS50929"/>
    </source>
</evidence>
<evidence type="ECO:0000256" key="6">
    <source>
        <dbReference type="ARBA" id="ARBA00022840"/>
    </source>
</evidence>
<dbReference type="InterPro" id="IPR027417">
    <property type="entry name" value="P-loop_NTPase"/>
</dbReference>
<sequence>MNHSDRSLPQLYQRLIKAAGSQSAALRRSFLLLLLAAAAQGLALACLFPLLAALFNHSAPADSLLWLAVMSALSLLTLTLRWFGQGFEYNGQMAAATHEIRMALGQQLRRMPLEHLQQQRTGEVSALLLGNVDENLNYTVAIANLIMLATVTPLVVMLTLLAIDWRLSLMLLLVFAAIAWLYRRRNPHQRAAMQALDQAQQAAHADIVDYVQGLALLRTSCCHAEKAQRLQQSLRQVEQVQTAAHRQGAASQVAIGSVVEIGLIALVMITVHQVVSGTLDLSVLAALVVIMVRFSEPMTTLLGYATIVELIATALQRIEALLAVEPLPVHQPAATPQDATIRIDNLSFQYAQGNAPALQAISLTLAANSMTALVGPSGSGKTTLSQLIMRYADPQQGSITLGGADIRHIPARTLYQQIAVVFQDVYLFDDTLFNNIRMARPDAHEDEIEDAARKAHCLDFIERLPQGWQTRMGERGGHLSGGERQRISLARALLKNAPVVILDEPTAALDTESERAVQRAIDHLVQNKTVLVIAHRLSTIAAADHIVVLEQGRVAEQGKHSDLLQKGGRYCALWQAQQAVKRWGNRA</sequence>
<dbReference type="InterPro" id="IPR011527">
    <property type="entry name" value="ABC1_TM_dom"/>
</dbReference>
<comment type="catalytic activity">
    <reaction evidence="9">
        <text>ATP + H2O + xenobioticSide 1 = ADP + phosphate + xenobioticSide 2.</text>
        <dbReference type="EC" id="7.6.2.2"/>
    </reaction>
</comment>
<dbReference type="SUPFAM" id="SSF90123">
    <property type="entry name" value="ABC transporter transmembrane region"/>
    <property type="match status" value="1"/>
</dbReference>
<evidence type="ECO:0000256" key="5">
    <source>
        <dbReference type="ARBA" id="ARBA00022741"/>
    </source>
</evidence>
<dbReference type="InterPro" id="IPR036640">
    <property type="entry name" value="ABC1_TM_sf"/>
</dbReference>
<dbReference type="Gene3D" id="3.40.50.300">
    <property type="entry name" value="P-loop containing nucleotide triphosphate hydrolases"/>
    <property type="match status" value="1"/>
</dbReference>
<protein>
    <recommendedName>
        <fullName evidence="3">ABC-type xenobiotic transporter</fullName>
        <ecNumber evidence="3">7.6.2.2</ecNumber>
    </recommendedName>
</protein>
<dbReference type="InterPro" id="IPR003593">
    <property type="entry name" value="AAA+_ATPase"/>
</dbReference>
<feature type="transmembrane region" description="Helical" evidence="10">
    <location>
        <begin position="64"/>
        <end position="83"/>
    </location>
</feature>
<keyword evidence="8 10" id="KW-0472">Membrane</keyword>
<name>A0ABM7N5C6_ERWRD</name>
<evidence type="ECO:0000313" key="13">
    <source>
        <dbReference type="EMBL" id="BCQ36665.1"/>
    </source>
</evidence>
<dbReference type="InterPro" id="IPR006311">
    <property type="entry name" value="TAT_signal"/>
</dbReference>
<dbReference type="RefSeq" id="WP_133842448.1">
    <property type="nucleotide sequence ID" value="NZ_AP024329.1"/>
</dbReference>
<evidence type="ECO:0000256" key="1">
    <source>
        <dbReference type="ARBA" id="ARBA00004651"/>
    </source>
</evidence>
<dbReference type="PANTHER" id="PTHR24221">
    <property type="entry name" value="ATP-BINDING CASSETTE SUB-FAMILY B"/>
    <property type="match status" value="1"/>
</dbReference>
<feature type="transmembrane region" description="Helical" evidence="10">
    <location>
        <begin position="253"/>
        <end position="271"/>
    </location>
</feature>
<dbReference type="InterPro" id="IPR017871">
    <property type="entry name" value="ABC_transporter-like_CS"/>
</dbReference>
<proteinExistence type="inferred from homology"/>
<dbReference type="PROSITE" id="PS51318">
    <property type="entry name" value="TAT"/>
    <property type="match status" value="1"/>
</dbReference>
<dbReference type="Proteomes" id="UP000677515">
    <property type="component" value="Chromosome"/>
</dbReference>
<keyword evidence="7 10" id="KW-1133">Transmembrane helix</keyword>
<organism evidence="13 14">
    <name type="scientific">Erwinia rhapontici</name>
    <name type="common">Pectobacterium rhapontici</name>
    <dbReference type="NCBI Taxonomy" id="55212"/>
    <lineage>
        <taxon>Bacteria</taxon>
        <taxon>Pseudomonadati</taxon>
        <taxon>Pseudomonadota</taxon>
        <taxon>Gammaproteobacteria</taxon>
        <taxon>Enterobacterales</taxon>
        <taxon>Erwiniaceae</taxon>
        <taxon>Erwinia</taxon>
    </lineage>
</organism>
<feature type="transmembrane region" description="Helical" evidence="10">
    <location>
        <begin position="136"/>
        <end position="159"/>
    </location>
</feature>
<evidence type="ECO:0000256" key="9">
    <source>
        <dbReference type="ARBA" id="ARBA00034018"/>
    </source>
</evidence>
<feature type="domain" description="ABC transporter" evidence="11">
    <location>
        <begin position="341"/>
        <end position="576"/>
    </location>
</feature>